<dbReference type="Proteomes" id="UP000003491">
    <property type="component" value="Unassembled WGS sequence"/>
</dbReference>
<dbReference type="EMBL" id="ACGR01000038">
    <property type="protein sequence ID" value="EEJ59599.1"/>
    <property type="molecule type" value="Genomic_DNA"/>
</dbReference>
<keyword evidence="1" id="KW-1133">Transmembrane helix</keyword>
<protein>
    <submittedName>
        <fullName evidence="2">Uncharacterized protein</fullName>
    </submittedName>
</protein>
<accession>C2E6N2</accession>
<evidence type="ECO:0000313" key="2">
    <source>
        <dbReference type="EMBL" id="EEJ59599.1"/>
    </source>
</evidence>
<dbReference type="HOGENOM" id="CLU_3081137_0_0_9"/>
<sequence length="52" mass="5670">MITRLTFFEVLVVLAYTVLTCVEVVSTVIPAKGAVSKGIVVYFVYFMLGSPP</sequence>
<name>C2E6N2_LACJH</name>
<proteinExistence type="predicted"/>
<keyword evidence="1" id="KW-0812">Transmembrane</keyword>
<comment type="caution">
    <text evidence="2">The sequence shown here is derived from an EMBL/GenBank/DDBJ whole genome shotgun (WGS) entry which is preliminary data.</text>
</comment>
<gene>
    <name evidence="2" type="ORF">HMPREF0528_1406</name>
</gene>
<dbReference type="AlphaFoldDB" id="C2E6N2"/>
<feature type="transmembrane region" description="Helical" evidence="1">
    <location>
        <begin position="7"/>
        <end position="25"/>
    </location>
</feature>
<reference evidence="2 3" key="1">
    <citation type="submission" date="2009-01" db="EMBL/GenBank/DDBJ databases">
        <authorList>
            <person name="Qin X."/>
            <person name="Bachman B."/>
            <person name="Battles P."/>
            <person name="Bell A."/>
            <person name="Bess C."/>
            <person name="Bickham C."/>
            <person name="Chaboub L."/>
            <person name="Chen D."/>
            <person name="Coyle M."/>
            <person name="Deiros D.R."/>
            <person name="Dinh H."/>
            <person name="Forbes L."/>
            <person name="Fowler G."/>
            <person name="Francisco L."/>
            <person name="Fu Q."/>
            <person name="Gubbala S."/>
            <person name="Hale W."/>
            <person name="Han Y."/>
            <person name="Hemphill L."/>
            <person name="Highlander S.K."/>
            <person name="Hirani K."/>
            <person name="Hogues M."/>
            <person name="Jackson L."/>
            <person name="Jakkamsetti A."/>
            <person name="Javaid M."/>
            <person name="Jiang H."/>
            <person name="Korchina V."/>
            <person name="Kovar C."/>
            <person name="Lara F."/>
            <person name="Lee S."/>
            <person name="Mata R."/>
            <person name="Mathew T."/>
            <person name="Moen C."/>
            <person name="Morales K."/>
            <person name="Munidasa M."/>
            <person name="Nazareth L."/>
            <person name="Ngo R."/>
            <person name="Nguyen L."/>
            <person name="Okwuonu G."/>
            <person name="Ongeri F."/>
            <person name="Patil S."/>
            <person name="Petrosino J."/>
            <person name="Pham C."/>
            <person name="Pham P."/>
            <person name="Pu L.-L."/>
            <person name="Puazo M."/>
            <person name="Raj R."/>
            <person name="Reid J."/>
            <person name="Rouhana J."/>
            <person name="Saada N."/>
            <person name="Shang Y."/>
            <person name="Simmons D."/>
            <person name="Thornton R."/>
            <person name="Warren J."/>
            <person name="Weissenberger G."/>
            <person name="Zhang J."/>
            <person name="Zhang L."/>
            <person name="Zhou C."/>
            <person name="Zhu D."/>
            <person name="Muzny D."/>
            <person name="Worley K."/>
            <person name="Gibbs R."/>
        </authorList>
    </citation>
    <scope>NUCLEOTIDE SEQUENCE [LARGE SCALE GENOMIC DNA]</scope>
    <source>
        <strain evidence="2 3">ATCC 33200</strain>
    </source>
</reference>
<evidence type="ECO:0000256" key="1">
    <source>
        <dbReference type="SAM" id="Phobius"/>
    </source>
</evidence>
<evidence type="ECO:0000313" key="3">
    <source>
        <dbReference type="Proteomes" id="UP000003491"/>
    </source>
</evidence>
<keyword evidence="1" id="KW-0472">Membrane</keyword>
<organism evidence="2 3">
    <name type="scientific">Lactobacillus johnsonii ATCC 33200</name>
    <dbReference type="NCBI Taxonomy" id="525330"/>
    <lineage>
        <taxon>Bacteria</taxon>
        <taxon>Bacillati</taxon>
        <taxon>Bacillota</taxon>
        <taxon>Bacilli</taxon>
        <taxon>Lactobacillales</taxon>
        <taxon>Lactobacillaceae</taxon>
        <taxon>Lactobacillus</taxon>
    </lineage>
</organism>
<dbReference type="PATRIC" id="fig|525330.7.peg.198"/>